<dbReference type="CDD" id="cd19588">
    <property type="entry name" value="serpin_miropin-like"/>
    <property type="match status" value="1"/>
</dbReference>
<evidence type="ECO:0000259" key="3">
    <source>
        <dbReference type="SMART" id="SM00093"/>
    </source>
</evidence>
<dbReference type="PROSITE" id="PS51257">
    <property type="entry name" value="PROKAR_LIPOPROTEIN"/>
    <property type="match status" value="1"/>
</dbReference>
<evidence type="ECO:0000313" key="4">
    <source>
        <dbReference type="EMBL" id="OIN57110.1"/>
    </source>
</evidence>
<feature type="chain" id="PRO_5010291528" evidence="2">
    <location>
        <begin position="23"/>
        <end position="416"/>
    </location>
</feature>
<dbReference type="SUPFAM" id="SSF56574">
    <property type="entry name" value="Serpins"/>
    <property type="match status" value="1"/>
</dbReference>
<dbReference type="SMART" id="SM00093">
    <property type="entry name" value="SERPIN"/>
    <property type="match status" value="1"/>
</dbReference>
<accession>A0A1S2VFB8</accession>
<dbReference type="Proteomes" id="UP000181790">
    <property type="component" value="Unassembled WGS sequence"/>
</dbReference>
<dbReference type="Gene3D" id="2.30.39.10">
    <property type="entry name" value="Alpha-1-antitrypsin, domain 1"/>
    <property type="match status" value="1"/>
</dbReference>
<dbReference type="PANTHER" id="PTHR11461:SF211">
    <property type="entry name" value="GH10112P-RELATED"/>
    <property type="match status" value="1"/>
</dbReference>
<dbReference type="InterPro" id="IPR036186">
    <property type="entry name" value="Serpin_sf"/>
</dbReference>
<dbReference type="InterPro" id="IPR000215">
    <property type="entry name" value="Serpin_fam"/>
</dbReference>
<evidence type="ECO:0000256" key="1">
    <source>
        <dbReference type="RuleBase" id="RU000411"/>
    </source>
</evidence>
<gene>
    <name evidence="4" type="ORF">BLX24_21380</name>
</gene>
<dbReference type="RefSeq" id="WP_071505246.1">
    <property type="nucleotide sequence ID" value="NZ_MORL01000015.1"/>
</dbReference>
<sequence length="416" mass="45330">MKRLFASAMAVTAVTVAALTLATVGCQKNNSSPSPGGSTAGALRVSTKFAGQTNDFAFDFFKKVYAEEAKTENAFVSPLSLHIALGMLMNGAGGQTQTEIQKTLKLDAQTLSEANDTYANLMTNLPGVDPNVKLSIANSMWYRNGFTVETSFQDVLRKTFQADITGLDFNSPTAKDRINQWASDKTNGKIPNVISEVKPEHVMFLLNALYFKGDWKTKFDTKQTYDTDFRLLSGQTKSVKMMRLDVPLRRVFRPSYTAFELPYSQGNYVMTVLLPNENSSLDAMINTLNGTEWAALQQGMAEGKIDIGLPRFGMKYSIKLNSILSGMGMPTAFSNSADLSGISKGKQLYVDFVKQDTYVAVDESGTEAAAVTSIGVGVTSAGMSYICNRPFAFVIHEKTTGTVLFMGKIVNPDTNS</sequence>
<dbReference type="Gene3D" id="3.30.497.10">
    <property type="entry name" value="Antithrombin, subunit I, domain 2"/>
    <property type="match status" value="1"/>
</dbReference>
<comment type="caution">
    <text evidence="4">The sequence shown here is derived from an EMBL/GenBank/DDBJ whole genome shotgun (WGS) entry which is preliminary data.</text>
</comment>
<reference evidence="4 5" key="1">
    <citation type="submission" date="2016-10" db="EMBL/GenBank/DDBJ databases">
        <title>Arsenicibacter rosenii gen. nov., sp. nov., an efficient arsenic-methylating bacterium isolated from an arsenic-contaminated paddy soil.</title>
        <authorList>
            <person name="Huang K."/>
        </authorList>
    </citation>
    <scope>NUCLEOTIDE SEQUENCE [LARGE SCALE GENOMIC DNA]</scope>
    <source>
        <strain evidence="4 5">SM-1</strain>
    </source>
</reference>
<organism evidence="4 5">
    <name type="scientific">Arsenicibacter rosenii</name>
    <dbReference type="NCBI Taxonomy" id="1750698"/>
    <lineage>
        <taxon>Bacteria</taxon>
        <taxon>Pseudomonadati</taxon>
        <taxon>Bacteroidota</taxon>
        <taxon>Cytophagia</taxon>
        <taxon>Cytophagales</taxon>
        <taxon>Spirosomataceae</taxon>
        <taxon>Arsenicibacter</taxon>
    </lineage>
</organism>
<evidence type="ECO:0000256" key="2">
    <source>
        <dbReference type="SAM" id="SignalP"/>
    </source>
</evidence>
<dbReference type="PANTHER" id="PTHR11461">
    <property type="entry name" value="SERINE PROTEASE INHIBITOR, SERPIN"/>
    <property type="match status" value="1"/>
</dbReference>
<dbReference type="GO" id="GO:0005615">
    <property type="term" value="C:extracellular space"/>
    <property type="evidence" value="ECO:0007669"/>
    <property type="project" value="InterPro"/>
</dbReference>
<dbReference type="Pfam" id="PF00079">
    <property type="entry name" value="Serpin"/>
    <property type="match status" value="1"/>
</dbReference>
<dbReference type="InterPro" id="IPR042178">
    <property type="entry name" value="Serpin_sf_1"/>
</dbReference>
<dbReference type="InterPro" id="IPR042185">
    <property type="entry name" value="Serpin_sf_2"/>
</dbReference>
<name>A0A1S2VFB8_9BACT</name>
<dbReference type="InterPro" id="IPR023796">
    <property type="entry name" value="Serpin_dom"/>
</dbReference>
<dbReference type="AlphaFoldDB" id="A0A1S2VFB8"/>
<dbReference type="GO" id="GO:0004867">
    <property type="term" value="F:serine-type endopeptidase inhibitor activity"/>
    <property type="evidence" value="ECO:0007669"/>
    <property type="project" value="InterPro"/>
</dbReference>
<dbReference type="EMBL" id="MORL01000015">
    <property type="protein sequence ID" value="OIN57110.1"/>
    <property type="molecule type" value="Genomic_DNA"/>
</dbReference>
<evidence type="ECO:0000313" key="5">
    <source>
        <dbReference type="Proteomes" id="UP000181790"/>
    </source>
</evidence>
<dbReference type="OrthoDB" id="9764871at2"/>
<comment type="similarity">
    <text evidence="1">Belongs to the serpin family.</text>
</comment>
<feature type="signal peptide" evidence="2">
    <location>
        <begin position="1"/>
        <end position="22"/>
    </location>
</feature>
<protein>
    <submittedName>
        <fullName evidence="4">Proteinase inhibitor I4 serpin</fullName>
    </submittedName>
</protein>
<keyword evidence="5" id="KW-1185">Reference proteome</keyword>
<feature type="domain" description="Serpin" evidence="3">
    <location>
        <begin position="58"/>
        <end position="412"/>
    </location>
</feature>
<proteinExistence type="inferred from homology"/>
<keyword evidence="2" id="KW-0732">Signal</keyword>